<dbReference type="SMART" id="SM00387">
    <property type="entry name" value="HATPase_c"/>
    <property type="match status" value="1"/>
</dbReference>
<dbReference type="InterPro" id="IPR005467">
    <property type="entry name" value="His_kinase_dom"/>
</dbReference>
<dbReference type="SUPFAM" id="SSF55785">
    <property type="entry name" value="PYP-like sensor domain (PAS domain)"/>
    <property type="match status" value="1"/>
</dbReference>
<dbReference type="PANTHER" id="PTHR41523:SF8">
    <property type="entry name" value="ETHYLENE RESPONSE SENSOR PROTEIN"/>
    <property type="match status" value="1"/>
</dbReference>
<evidence type="ECO:0000256" key="2">
    <source>
        <dbReference type="ARBA" id="ARBA00012438"/>
    </source>
</evidence>
<dbReference type="Gene3D" id="3.30.565.10">
    <property type="entry name" value="Histidine kinase-like ATPase, C-terminal domain"/>
    <property type="match status" value="1"/>
</dbReference>
<keyword evidence="6 10" id="KW-0418">Kinase</keyword>
<dbReference type="InterPro" id="IPR038424">
    <property type="entry name" value="H_kinase_PdtaS_GAF_sf"/>
</dbReference>
<gene>
    <name evidence="10" type="ORF">J2S00_001523</name>
</gene>
<dbReference type="InterPro" id="IPR003594">
    <property type="entry name" value="HATPase_dom"/>
</dbReference>
<evidence type="ECO:0000256" key="6">
    <source>
        <dbReference type="ARBA" id="ARBA00022777"/>
    </source>
</evidence>
<keyword evidence="5" id="KW-0547">Nucleotide-binding</keyword>
<proteinExistence type="predicted"/>
<evidence type="ECO:0000256" key="1">
    <source>
        <dbReference type="ARBA" id="ARBA00000085"/>
    </source>
</evidence>
<comment type="catalytic activity">
    <reaction evidence="1">
        <text>ATP + protein L-histidine = ADP + protein N-phospho-L-histidine.</text>
        <dbReference type="EC" id="2.7.13.3"/>
    </reaction>
</comment>
<dbReference type="Pfam" id="PF07568">
    <property type="entry name" value="HisKA_2"/>
    <property type="match status" value="1"/>
</dbReference>
<evidence type="ECO:0000256" key="7">
    <source>
        <dbReference type="ARBA" id="ARBA00022840"/>
    </source>
</evidence>
<dbReference type="InterPro" id="IPR022066">
    <property type="entry name" value="PdtaS_GAF"/>
</dbReference>
<dbReference type="InterPro" id="IPR036890">
    <property type="entry name" value="HATPase_C_sf"/>
</dbReference>
<dbReference type="SMART" id="SM00911">
    <property type="entry name" value="HWE_HK"/>
    <property type="match status" value="1"/>
</dbReference>
<dbReference type="PANTHER" id="PTHR41523">
    <property type="entry name" value="TWO-COMPONENT SYSTEM SENSOR PROTEIN"/>
    <property type="match status" value="1"/>
</dbReference>
<evidence type="ECO:0000259" key="9">
    <source>
        <dbReference type="PROSITE" id="PS50109"/>
    </source>
</evidence>
<keyword evidence="11" id="KW-1185">Reference proteome</keyword>
<evidence type="ECO:0000256" key="5">
    <source>
        <dbReference type="ARBA" id="ARBA00022741"/>
    </source>
</evidence>
<comment type="caution">
    <text evidence="10">The sequence shown here is derived from an EMBL/GenBank/DDBJ whole genome shotgun (WGS) entry which is preliminary data.</text>
</comment>
<dbReference type="Pfam" id="PF02518">
    <property type="entry name" value="HATPase_c"/>
    <property type="match status" value="1"/>
</dbReference>
<evidence type="ECO:0000256" key="8">
    <source>
        <dbReference type="ARBA" id="ARBA00023012"/>
    </source>
</evidence>
<dbReference type="InterPro" id="IPR035965">
    <property type="entry name" value="PAS-like_dom_sf"/>
</dbReference>
<reference evidence="10 11" key="1">
    <citation type="submission" date="2023-07" db="EMBL/GenBank/DDBJ databases">
        <title>Genomic Encyclopedia of Type Strains, Phase IV (KMG-IV): sequencing the most valuable type-strain genomes for metagenomic binning, comparative biology and taxonomic classification.</title>
        <authorList>
            <person name="Goeker M."/>
        </authorList>
    </citation>
    <scope>NUCLEOTIDE SEQUENCE [LARGE SCALE GENOMIC DNA]</scope>
    <source>
        <strain evidence="10 11">DSM 17740</strain>
    </source>
</reference>
<evidence type="ECO:0000313" key="11">
    <source>
        <dbReference type="Proteomes" id="UP001232445"/>
    </source>
</evidence>
<dbReference type="Gene3D" id="3.30.450.280">
    <property type="entry name" value="GAF domain"/>
    <property type="match status" value="1"/>
</dbReference>
<feature type="domain" description="Histidine kinase" evidence="9">
    <location>
        <begin position="291"/>
        <end position="482"/>
    </location>
</feature>
<evidence type="ECO:0000313" key="10">
    <source>
        <dbReference type="EMBL" id="MDQ0338737.1"/>
    </source>
</evidence>
<dbReference type="RefSeq" id="WP_307337568.1">
    <property type="nucleotide sequence ID" value="NZ_JAUSUQ010000004.1"/>
</dbReference>
<keyword evidence="8" id="KW-0902">Two-component regulatory system</keyword>
<name>A0ABU0CQQ2_9BACI</name>
<dbReference type="SUPFAM" id="SSF55874">
    <property type="entry name" value="ATPase domain of HSP90 chaperone/DNA topoisomerase II/histidine kinase"/>
    <property type="match status" value="1"/>
</dbReference>
<dbReference type="GO" id="GO:0016301">
    <property type="term" value="F:kinase activity"/>
    <property type="evidence" value="ECO:0007669"/>
    <property type="project" value="UniProtKB-KW"/>
</dbReference>
<dbReference type="Pfam" id="PF12282">
    <property type="entry name" value="GAF_PdtaS"/>
    <property type="match status" value="1"/>
</dbReference>
<accession>A0ABU0CQQ2</accession>
<keyword evidence="4" id="KW-0808">Transferase</keyword>
<keyword evidence="7" id="KW-0067">ATP-binding</keyword>
<dbReference type="EC" id="2.7.13.3" evidence="2"/>
<dbReference type="Gene3D" id="3.30.450.20">
    <property type="entry name" value="PAS domain"/>
    <property type="match status" value="1"/>
</dbReference>
<dbReference type="EMBL" id="JAUSUQ010000004">
    <property type="protein sequence ID" value="MDQ0338737.1"/>
    <property type="molecule type" value="Genomic_DNA"/>
</dbReference>
<keyword evidence="3" id="KW-0597">Phosphoprotein</keyword>
<protein>
    <recommendedName>
        <fullName evidence="2">histidine kinase</fullName>
        <ecNumber evidence="2">2.7.13.3</ecNumber>
    </recommendedName>
</protein>
<organism evidence="10 11">
    <name type="scientific">Caldalkalibacillus uzonensis</name>
    <dbReference type="NCBI Taxonomy" id="353224"/>
    <lineage>
        <taxon>Bacteria</taxon>
        <taxon>Bacillati</taxon>
        <taxon>Bacillota</taxon>
        <taxon>Bacilli</taxon>
        <taxon>Bacillales</taxon>
        <taxon>Bacillaceae</taxon>
        <taxon>Caldalkalibacillus</taxon>
    </lineage>
</organism>
<dbReference type="InterPro" id="IPR011495">
    <property type="entry name" value="Sig_transdc_His_kin_sub2_dim/P"/>
</dbReference>
<sequence length="485" mass="54551">MDELTAESTYCNSTFIKKICNKYTSLSEEDIDLICEQAKNLQQMADLAQANIFIDCPLKDQQHAIVVAEAAPTTAPSLYTQSVVGKIAYKSYEPAVVLTHQRGKPVFRKRAISQEGKLVKQSVVPIKNKHGRTIGSLIMEQDISEQATNEKRLKALSKTTTQLSQTLISLTGPNSLLTNMIQEALFLIDVEGRVVYVNSLGLHMAEEMADRGDIVGSDFHLLFPWLDVLMNHKDEVLFEEMKYKNKVFEVKCIKTRDHAKQLTGRLILIRDITELREKERQLIVKSAVIKEIHHRVKNSLQTVASLIRLQMKRGVPKDSLPYFQEMIDRILSIATVHEVLSDTTSDEAECLTLLETIGRTLVQNRNHEESHLSISINGDKVVLQSNRAISLALIVHELIQNSIKHAFPHQVRGEIGVHVKKEEHDVLTVTVQDNGIGYEEGQPESLGMEIVHMLVHYDLCGQYHIKKTTEGTTAVVQVPLKGDEG</sequence>
<dbReference type="PROSITE" id="PS50109">
    <property type="entry name" value="HIS_KIN"/>
    <property type="match status" value="1"/>
</dbReference>
<dbReference type="Proteomes" id="UP001232445">
    <property type="component" value="Unassembled WGS sequence"/>
</dbReference>
<evidence type="ECO:0000256" key="3">
    <source>
        <dbReference type="ARBA" id="ARBA00022553"/>
    </source>
</evidence>
<dbReference type="InterPro" id="IPR011102">
    <property type="entry name" value="Sig_transdc_His_kinase_HWE"/>
</dbReference>
<evidence type="ECO:0000256" key="4">
    <source>
        <dbReference type="ARBA" id="ARBA00022679"/>
    </source>
</evidence>